<gene>
    <name evidence="1" type="ORF">LV83_03305</name>
</gene>
<proteinExistence type="predicted"/>
<dbReference type="EMBL" id="QLLK01000010">
    <property type="protein sequence ID" value="RAI86748.1"/>
    <property type="molecule type" value="Genomic_DNA"/>
</dbReference>
<keyword evidence="2" id="KW-1185">Reference proteome</keyword>
<name>A0A327P3C8_9BACT</name>
<organism evidence="1 2">
    <name type="scientific">Algoriphagus yeomjeoni</name>
    <dbReference type="NCBI Taxonomy" id="291403"/>
    <lineage>
        <taxon>Bacteria</taxon>
        <taxon>Pseudomonadati</taxon>
        <taxon>Bacteroidota</taxon>
        <taxon>Cytophagia</taxon>
        <taxon>Cytophagales</taxon>
        <taxon>Cyclobacteriaceae</taxon>
        <taxon>Algoriphagus</taxon>
    </lineage>
</organism>
<sequence>MGREQVRILVLNYLRSTVKRLLNPSVRARFQMETYNPDNPLDKIPLGNFIFQQWKNTWDR</sequence>
<accession>A0A327P3C8</accession>
<reference evidence="1 2" key="1">
    <citation type="submission" date="2018-06" db="EMBL/GenBank/DDBJ databases">
        <title>Genomic Encyclopedia of Archaeal and Bacterial Type Strains, Phase II (KMG-II): from individual species to whole genera.</title>
        <authorList>
            <person name="Goeker M."/>
        </authorList>
    </citation>
    <scope>NUCLEOTIDE SEQUENCE [LARGE SCALE GENOMIC DNA]</scope>
    <source>
        <strain evidence="1 2">DSM 23446</strain>
    </source>
</reference>
<dbReference type="AlphaFoldDB" id="A0A327P3C8"/>
<protein>
    <submittedName>
        <fullName evidence="1">Uncharacterized protein</fullName>
    </submittedName>
</protein>
<evidence type="ECO:0000313" key="2">
    <source>
        <dbReference type="Proteomes" id="UP000249610"/>
    </source>
</evidence>
<evidence type="ECO:0000313" key="1">
    <source>
        <dbReference type="EMBL" id="RAI86748.1"/>
    </source>
</evidence>
<dbReference type="Proteomes" id="UP000249610">
    <property type="component" value="Unassembled WGS sequence"/>
</dbReference>
<comment type="caution">
    <text evidence="1">The sequence shown here is derived from an EMBL/GenBank/DDBJ whole genome shotgun (WGS) entry which is preliminary data.</text>
</comment>